<dbReference type="InterPro" id="IPR025544">
    <property type="entry name" value="YhzD"/>
</dbReference>
<sequence>MGIYKMTAFDEKGTLLFEESFESEKDEQAKKIGIKRFEEEKLSERTHRLVSPKGKLLLFHT</sequence>
<dbReference type="Proteomes" id="UP001556040">
    <property type="component" value="Unassembled WGS sequence"/>
</dbReference>
<gene>
    <name evidence="1" type="ORF">AB1471_07665</name>
</gene>
<dbReference type="EMBL" id="JBFMIA010000004">
    <property type="protein sequence ID" value="MEW9501677.1"/>
    <property type="molecule type" value="Genomic_DNA"/>
</dbReference>
<organism evidence="1 2">
    <name type="scientific">Jeotgalibacillus marinus</name>
    <dbReference type="NCBI Taxonomy" id="86667"/>
    <lineage>
        <taxon>Bacteria</taxon>
        <taxon>Bacillati</taxon>
        <taxon>Bacillota</taxon>
        <taxon>Bacilli</taxon>
        <taxon>Bacillales</taxon>
        <taxon>Caryophanaceae</taxon>
        <taxon>Jeotgalibacillus</taxon>
    </lineage>
</organism>
<proteinExistence type="predicted"/>
<dbReference type="RefSeq" id="WP_367779153.1">
    <property type="nucleotide sequence ID" value="NZ_JBFMIA010000004.1"/>
</dbReference>
<evidence type="ECO:0000313" key="2">
    <source>
        <dbReference type="Proteomes" id="UP001556040"/>
    </source>
</evidence>
<comment type="caution">
    <text evidence="1">The sequence shown here is derived from an EMBL/GenBank/DDBJ whole genome shotgun (WGS) entry which is preliminary data.</text>
</comment>
<keyword evidence="2" id="KW-1185">Reference proteome</keyword>
<protein>
    <submittedName>
        <fullName evidence="1">YhzD family protein</fullName>
    </submittedName>
</protein>
<dbReference type="Pfam" id="PF14120">
    <property type="entry name" value="YhzD"/>
    <property type="match status" value="1"/>
</dbReference>
<name>A0ABV3Q2Y2_9BACL</name>
<accession>A0ABV3Q2Y2</accession>
<reference evidence="1 2" key="1">
    <citation type="journal article" date="1979" name="Int. J. Syst. Evol. Microbiol.">
        <title>Bacillus globisporus subsp. marinus subsp. nov.</title>
        <authorList>
            <person name="Liu H."/>
        </authorList>
    </citation>
    <scope>NUCLEOTIDE SEQUENCE [LARGE SCALE GENOMIC DNA]</scope>
    <source>
        <strain evidence="1 2">DSM 1297</strain>
    </source>
</reference>
<evidence type="ECO:0000313" key="1">
    <source>
        <dbReference type="EMBL" id="MEW9501677.1"/>
    </source>
</evidence>